<reference evidence="1" key="2">
    <citation type="submission" date="2025-08" db="UniProtKB">
        <authorList>
            <consortium name="Ensembl"/>
        </authorList>
    </citation>
    <scope>IDENTIFICATION</scope>
</reference>
<protein>
    <submittedName>
        <fullName evidence="1">Uncharacterized protein</fullName>
    </submittedName>
</protein>
<organism evidence="1 2">
    <name type="scientific">Oncorhynchus mykiss</name>
    <name type="common">Rainbow trout</name>
    <name type="synonym">Salmo gairdneri</name>
    <dbReference type="NCBI Taxonomy" id="8022"/>
    <lineage>
        <taxon>Eukaryota</taxon>
        <taxon>Metazoa</taxon>
        <taxon>Chordata</taxon>
        <taxon>Craniata</taxon>
        <taxon>Vertebrata</taxon>
        <taxon>Euteleostomi</taxon>
        <taxon>Actinopterygii</taxon>
        <taxon>Neopterygii</taxon>
        <taxon>Teleostei</taxon>
        <taxon>Protacanthopterygii</taxon>
        <taxon>Salmoniformes</taxon>
        <taxon>Salmonidae</taxon>
        <taxon>Salmoninae</taxon>
        <taxon>Oncorhynchus</taxon>
    </lineage>
</organism>
<name>A0A8C7SX84_ONCMY</name>
<sequence length="65" mass="7285">MADEEAEQNLSAQTDTSATIVALREKFLQSWIMLPLSMWAWFNDLCQISIRILVVTLAGAIVLCD</sequence>
<dbReference type="Ensembl" id="ENSOMYT00000078525.2">
    <property type="protein sequence ID" value="ENSOMYP00000072107.1"/>
    <property type="gene ID" value="ENSOMYG00000033357.2"/>
</dbReference>
<reference evidence="1" key="3">
    <citation type="submission" date="2025-09" db="UniProtKB">
        <authorList>
            <consortium name="Ensembl"/>
        </authorList>
    </citation>
    <scope>IDENTIFICATION</scope>
</reference>
<keyword evidence="2" id="KW-1185">Reference proteome</keyword>
<dbReference type="AlphaFoldDB" id="A0A8C7SX84"/>
<evidence type="ECO:0000313" key="1">
    <source>
        <dbReference type="Ensembl" id="ENSOMYP00000072107.1"/>
    </source>
</evidence>
<evidence type="ECO:0000313" key="2">
    <source>
        <dbReference type="Proteomes" id="UP000694395"/>
    </source>
</evidence>
<reference evidence="1" key="1">
    <citation type="submission" date="2020-07" db="EMBL/GenBank/DDBJ databases">
        <title>A long reads based de novo assembly of the rainbow trout Arlee double haploid line genome.</title>
        <authorList>
            <person name="Gao G."/>
            <person name="Palti Y."/>
        </authorList>
    </citation>
    <scope>NUCLEOTIDE SEQUENCE [LARGE SCALE GENOMIC DNA]</scope>
</reference>
<dbReference type="Proteomes" id="UP000694395">
    <property type="component" value="Chromosome 8"/>
</dbReference>
<proteinExistence type="predicted"/>
<accession>A0A8C7SX84</accession>
<dbReference type="GeneTree" id="ENSGT00940000179970"/>